<evidence type="ECO:0000256" key="2">
    <source>
        <dbReference type="ARBA" id="ARBA00023034"/>
    </source>
</evidence>
<keyword evidence="2" id="KW-0333">Golgi apparatus</keyword>
<dbReference type="GO" id="GO:0005829">
    <property type="term" value="C:cytosol"/>
    <property type="evidence" value="ECO:0007669"/>
    <property type="project" value="TreeGrafter"/>
</dbReference>
<dbReference type="GO" id="GO:0048194">
    <property type="term" value="P:Golgi vesicle budding"/>
    <property type="evidence" value="ECO:0007669"/>
    <property type="project" value="TreeGrafter"/>
</dbReference>
<dbReference type="PANTHER" id="PTHR12704:SF2">
    <property type="entry name" value="GOLGI PHOSPHOPROTEIN 3 HOMOLOG SAURON"/>
    <property type="match status" value="1"/>
</dbReference>
<keyword evidence="3" id="KW-0446">Lipid-binding</keyword>
<dbReference type="InterPro" id="IPR038261">
    <property type="entry name" value="GPP34-like_sf"/>
</dbReference>
<name>A0A0M0KD34_ALKHA</name>
<dbReference type="GO" id="GO:0070273">
    <property type="term" value="F:phosphatidylinositol-4-phosphate binding"/>
    <property type="evidence" value="ECO:0007669"/>
    <property type="project" value="InterPro"/>
</dbReference>
<dbReference type="Pfam" id="PF05719">
    <property type="entry name" value="GPP34"/>
    <property type="match status" value="1"/>
</dbReference>
<comment type="subcellular location">
    <subcellularLocation>
        <location evidence="1">Golgi apparatus membrane</location>
        <topology evidence="1">Peripheral membrane protein</topology>
        <orientation evidence="1">Cytoplasmic side</orientation>
    </subcellularLocation>
</comment>
<protein>
    <recommendedName>
        <fullName evidence="6">Golgi phosphoprotein 3 (GPP34)</fullName>
    </recommendedName>
</protein>
<gene>
    <name evidence="5" type="ORF">AMD02_19310</name>
</gene>
<comment type="caution">
    <text evidence="5">The sequence shown here is derived from an EMBL/GenBank/DDBJ whole genome shotgun (WGS) entry which is preliminary data.</text>
</comment>
<dbReference type="EMBL" id="LILD01000014">
    <property type="protein sequence ID" value="KOO36328.1"/>
    <property type="molecule type" value="Genomic_DNA"/>
</dbReference>
<dbReference type="AlphaFoldDB" id="A0A0M0KD34"/>
<dbReference type="GO" id="GO:0012505">
    <property type="term" value="C:endomembrane system"/>
    <property type="evidence" value="ECO:0007669"/>
    <property type="project" value="UniProtKB-ARBA"/>
</dbReference>
<evidence type="ECO:0000256" key="3">
    <source>
        <dbReference type="ARBA" id="ARBA00023121"/>
    </source>
</evidence>
<dbReference type="SMR" id="A0A0M0KD34"/>
<evidence type="ECO:0000313" key="5">
    <source>
        <dbReference type="EMBL" id="KOO36328.1"/>
    </source>
</evidence>
<dbReference type="InterPro" id="IPR008628">
    <property type="entry name" value="GPP34-like"/>
</dbReference>
<proteinExistence type="predicted"/>
<keyword evidence="4" id="KW-0472">Membrane</keyword>
<sequence>MLTLAEKLLLIGLNDETGKVHYQASTALPYGLAGAVLADLMLLGKVELQGKNIVVVDPKPVGQPIFDKALHIINKTPRKRNAKYWVQRLKRDLKTLRQDVLTLLIEQGILKEEKRKILGLFETRTYPAVDGEMEEQVKEKLRVLVLQPTEIEENKELAQERTLVLLSLVNACDLLRQVFDRQEARVVKKQVKHLTKDVPVSKAVKEMVDAINASVVLAITSAAVVTSSSSSSN</sequence>
<dbReference type="PANTHER" id="PTHR12704">
    <property type="entry name" value="TRANS-GOLGI PROTEIN GMX33"/>
    <property type="match status" value="1"/>
</dbReference>
<dbReference type="OMA" id="NNNELMW"/>
<accession>A0A0M0KD34</accession>
<dbReference type="Gene3D" id="1.10.3630.10">
    <property type="entry name" value="yeast vps74-n-term truncation variant domain like"/>
    <property type="match status" value="1"/>
</dbReference>
<dbReference type="GO" id="GO:0043001">
    <property type="term" value="P:Golgi to plasma membrane protein transport"/>
    <property type="evidence" value="ECO:0007669"/>
    <property type="project" value="TreeGrafter"/>
</dbReference>
<dbReference type="PATRIC" id="fig|136160.3.peg.3844"/>
<evidence type="ECO:0000256" key="1">
    <source>
        <dbReference type="ARBA" id="ARBA00004255"/>
    </source>
</evidence>
<evidence type="ECO:0000256" key="4">
    <source>
        <dbReference type="ARBA" id="ARBA00023136"/>
    </source>
</evidence>
<dbReference type="GO" id="GO:0006890">
    <property type="term" value="P:retrograde vesicle-mediated transport, Golgi to endoplasmic reticulum"/>
    <property type="evidence" value="ECO:0007669"/>
    <property type="project" value="TreeGrafter"/>
</dbReference>
<reference evidence="5" key="1">
    <citation type="submission" date="2015-08" db="EMBL/GenBank/DDBJ databases">
        <title>Complete DNA Sequence of Pseudomonas syringae pv. actinidiae, the Causal Agent of Kiwifruit Canker Disease.</title>
        <authorList>
            <person name="Rikkerink E.H.A."/>
            <person name="Fineran P.C."/>
        </authorList>
    </citation>
    <scope>NUCLEOTIDE SEQUENCE</scope>
    <source>
        <strain evidence="5">DSM 13666</strain>
    </source>
</reference>
<organism evidence="5">
    <name type="scientific">Halalkalibacterium halodurans</name>
    <name type="common">Bacillus halodurans</name>
    <dbReference type="NCBI Taxonomy" id="86665"/>
    <lineage>
        <taxon>Bacteria</taxon>
        <taxon>Bacillati</taxon>
        <taxon>Bacillota</taxon>
        <taxon>Bacilli</taxon>
        <taxon>Bacillales</taxon>
        <taxon>Bacillaceae</taxon>
        <taxon>Halalkalibacterium (ex Joshi et al. 2022)</taxon>
    </lineage>
</organism>
<dbReference type="GO" id="GO:0007030">
    <property type="term" value="P:Golgi organization"/>
    <property type="evidence" value="ECO:0007669"/>
    <property type="project" value="TreeGrafter"/>
</dbReference>
<evidence type="ECO:0008006" key="6">
    <source>
        <dbReference type="Google" id="ProtNLM"/>
    </source>
</evidence>